<evidence type="ECO:0000256" key="1">
    <source>
        <dbReference type="SAM" id="Coils"/>
    </source>
</evidence>
<accession>A0ABY4U3P5</accession>
<feature type="region of interest" description="Disordered" evidence="2">
    <location>
        <begin position="1"/>
        <end position="31"/>
    </location>
</feature>
<evidence type="ECO:0000313" key="3">
    <source>
        <dbReference type="EMBL" id="USA60723.1"/>
    </source>
</evidence>
<reference evidence="3 4" key="1">
    <citation type="submission" date="2022-06" db="EMBL/GenBank/DDBJ databases">
        <authorList>
            <person name="Liu G."/>
        </authorList>
    </citation>
    <scope>NUCLEOTIDE SEQUENCE [LARGE SCALE GENOMIC DNA]</scope>
    <source>
        <strain evidence="3 4">E4</strain>
    </source>
</reference>
<dbReference type="RefSeq" id="WP_301641705.1">
    <property type="nucleotide sequence ID" value="NZ_CP098494.1"/>
</dbReference>
<proteinExistence type="predicted"/>
<feature type="coiled-coil region" evidence="1">
    <location>
        <begin position="58"/>
        <end position="152"/>
    </location>
</feature>
<organism evidence="3 4">
    <name type="scientific">Qipengyuania citrea</name>
    <dbReference type="NCBI Taxonomy" id="225971"/>
    <lineage>
        <taxon>Bacteria</taxon>
        <taxon>Pseudomonadati</taxon>
        <taxon>Pseudomonadota</taxon>
        <taxon>Alphaproteobacteria</taxon>
        <taxon>Sphingomonadales</taxon>
        <taxon>Erythrobacteraceae</taxon>
        <taxon>Qipengyuania</taxon>
    </lineage>
</organism>
<evidence type="ECO:0000256" key="2">
    <source>
        <dbReference type="SAM" id="MobiDB-lite"/>
    </source>
</evidence>
<evidence type="ECO:0000313" key="4">
    <source>
        <dbReference type="Proteomes" id="UP001056619"/>
    </source>
</evidence>
<protein>
    <submittedName>
        <fullName evidence="3">Uncharacterized protein</fullName>
    </submittedName>
</protein>
<keyword evidence="4" id="KW-1185">Reference proteome</keyword>
<feature type="compositionally biased region" description="Polar residues" evidence="2">
    <location>
        <begin position="1"/>
        <end position="11"/>
    </location>
</feature>
<name>A0ABY4U3P5_9SPHN</name>
<sequence length="313" mass="35592">MSTPTSNNDSEMPQIAEETKDRQVDPQAKDERIGDDLEFARKEIAKSRESEASAFRKLDTLKSRMFDVSSRLADLEAELQNERDANKLKISNLEKECGDLKKECANLEKERDQFVLMASKLTEEREKFEVALAAEREELRNKSTQHADLEERYLNRLADIAELGHAITRKEVQLTRVTAQHEYVALRNHIISTLTPTKERLHRAITKPFYSKARRRAEKAVASEIAMVAQSGLFEAGWYCENYPDVAQSGGDPLRHFVLHGAYELRDPGPAFSALKYHQKYPDVTEAGAPALLHYLRNGRSEGRLAFKVGEDS</sequence>
<feature type="compositionally biased region" description="Basic and acidic residues" evidence="2">
    <location>
        <begin position="17"/>
        <end position="31"/>
    </location>
</feature>
<gene>
    <name evidence="3" type="ORF">NCF85_11575</name>
</gene>
<keyword evidence="1" id="KW-0175">Coiled coil</keyword>
<dbReference type="Proteomes" id="UP001056619">
    <property type="component" value="Chromosome"/>
</dbReference>
<dbReference type="EMBL" id="CP098494">
    <property type="protein sequence ID" value="USA60723.1"/>
    <property type="molecule type" value="Genomic_DNA"/>
</dbReference>